<comment type="similarity">
    <text evidence="2">Belongs to the complex I NDUFB4 subunit family.</text>
</comment>
<keyword evidence="5" id="KW-0679">Respiratory chain</keyword>
<evidence type="ECO:0000256" key="4">
    <source>
        <dbReference type="ARBA" id="ARBA00022448"/>
    </source>
</evidence>
<sequence>MADQNGWDARTSYNISPQEIQARQKRTEMRAERKAEFMMKKTNPFGPSNTSLYNPAWERYMQQRASLNRFDRFYNSRRSFFPYFLIWNIIPLVGLTYWYTISIKKADEQCREGLPYHARNMKYSY</sequence>
<dbReference type="Pfam" id="PF07225">
    <property type="entry name" value="NDUF_B4"/>
    <property type="match status" value="1"/>
</dbReference>
<evidence type="ECO:0000256" key="10">
    <source>
        <dbReference type="ARBA" id="ARBA00023128"/>
    </source>
</evidence>
<dbReference type="InterPro" id="IPR009866">
    <property type="entry name" value="NADH_UbQ_OxRdtase_NDUFB4_su"/>
</dbReference>
<keyword evidence="7" id="KW-0999">Mitochondrion inner membrane</keyword>
<evidence type="ECO:0000256" key="14">
    <source>
        <dbReference type="SAM" id="Phobius"/>
    </source>
</evidence>
<evidence type="ECO:0000256" key="6">
    <source>
        <dbReference type="ARBA" id="ARBA00022692"/>
    </source>
</evidence>
<accession>A0A1S3IUG7</accession>
<organism evidence="15 16">
    <name type="scientific">Lingula anatina</name>
    <name type="common">Brachiopod</name>
    <name type="synonym">Lingula unguis</name>
    <dbReference type="NCBI Taxonomy" id="7574"/>
    <lineage>
        <taxon>Eukaryota</taxon>
        <taxon>Metazoa</taxon>
        <taxon>Spiralia</taxon>
        <taxon>Lophotrochozoa</taxon>
        <taxon>Brachiopoda</taxon>
        <taxon>Linguliformea</taxon>
        <taxon>Lingulata</taxon>
        <taxon>Lingulida</taxon>
        <taxon>Linguloidea</taxon>
        <taxon>Lingulidae</taxon>
        <taxon>Lingula</taxon>
    </lineage>
</organism>
<protein>
    <recommendedName>
        <fullName evidence="3">NADH dehydrogenase [ubiquinone] 1 beta subcomplex subunit 4</fullName>
    </recommendedName>
    <alternativeName>
        <fullName evidence="12">Complex I-B15</fullName>
    </alternativeName>
    <alternativeName>
        <fullName evidence="13">NADH-ubiquinone oxidoreductase B15 subunit</fullName>
    </alternativeName>
</protein>
<keyword evidence="9 14" id="KW-1133">Transmembrane helix</keyword>
<proteinExistence type="inferred from homology"/>
<dbReference type="AlphaFoldDB" id="A0A1S3IUG7"/>
<dbReference type="GeneID" id="106167049"/>
<dbReference type="RefSeq" id="XP_013401179.1">
    <property type="nucleotide sequence ID" value="XM_013545725.1"/>
</dbReference>
<keyword evidence="11 14" id="KW-0472">Membrane</keyword>
<comment type="subcellular location">
    <subcellularLocation>
        <location evidence="1">Mitochondrion inner membrane</location>
        <topology evidence="1">Single-pass membrane protein</topology>
    </subcellularLocation>
</comment>
<evidence type="ECO:0000256" key="13">
    <source>
        <dbReference type="ARBA" id="ARBA00030987"/>
    </source>
</evidence>
<keyword evidence="10" id="KW-0496">Mitochondrion</keyword>
<dbReference type="KEGG" id="lak:106167049"/>
<evidence type="ECO:0000256" key="11">
    <source>
        <dbReference type="ARBA" id="ARBA00023136"/>
    </source>
</evidence>
<keyword evidence="15" id="KW-1185">Reference proteome</keyword>
<dbReference type="Proteomes" id="UP000085678">
    <property type="component" value="Unplaced"/>
</dbReference>
<evidence type="ECO:0000256" key="8">
    <source>
        <dbReference type="ARBA" id="ARBA00022982"/>
    </source>
</evidence>
<evidence type="ECO:0000256" key="1">
    <source>
        <dbReference type="ARBA" id="ARBA00004434"/>
    </source>
</evidence>
<evidence type="ECO:0000256" key="7">
    <source>
        <dbReference type="ARBA" id="ARBA00022792"/>
    </source>
</evidence>
<keyword evidence="4" id="KW-0813">Transport</keyword>
<evidence type="ECO:0000256" key="5">
    <source>
        <dbReference type="ARBA" id="ARBA00022660"/>
    </source>
</evidence>
<feature type="transmembrane region" description="Helical" evidence="14">
    <location>
        <begin position="80"/>
        <end position="100"/>
    </location>
</feature>
<dbReference type="GO" id="GO:0005743">
    <property type="term" value="C:mitochondrial inner membrane"/>
    <property type="evidence" value="ECO:0007669"/>
    <property type="project" value="UniProtKB-SubCell"/>
</dbReference>
<gene>
    <name evidence="16" type="primary">LOC106167049</name>
</gene>
<evidence type="ECO:0000256" key="3">
    <source>
        <dbReference type="ARBA" id="ARBA00018681"/>
    </source>
</evidence>
<evidence type="ECO:0000256" key="9">
    <source>
        <dbReference type="ARBA" id="ARBA00022989"/>
    </source>
</evidence>
<evidence type="ECO:0000313" key="15">
    <source>
        <dbReference type="Proteomes" id="UP000085678"/>
    </source>
</evidence>
<evidence type="ECO:0000256" key="2">
    <source>
        <dbReference type="ARBA" id="ARBA00007260"/>
    </source>
</evidence>
<dbReference type="OrthoDB" id="5818798at2759"/>
<dbReference type="InParanoid" id="A0A1S3IUG7"/>
<name>A0A1S3IUG7_LINAN</name>
<evidence type="ECO:0000313" key="16">
    <source>
        <dbReference type="RefSeq" id="XP_013401179.1"/>
    </source>
</evidence>
<reference evidence="16" key="1">
    <citation type="submission" date="2025-08" db="UniProtKB">
        <authorList>
            <consortium name="RefSeq"/>
        </authorList>
    </citation>
    <scope>IDENTIFICATION</scope>
    <source>
        <tissue evidence="16">Gonads</tissue>
    </source>
</reference>
<keyword evidence="6 14" id="KW-0812">Transmembrane</keyword>
<evidence type="ECO:0000256" key="12">
    <source>
        <dbReference type="ARBA" id="ARBA00030212"/>
    </source>
</evidence>
<keyword evidence="8" id="KW-0249">Electron transport</keyword>